<dbReference type="GO" id="GO:0000045">
    <property type="term" value="P:autophagosome assembly"/>
    <property type="evidence" value="ECO:0007669"/>
    <property type="project" value="TreeGrafter"/>
</dbReference>
<dbReference type="AlphaFoldDB" id="A0A367JCL6"/>
<keyword evidence="5" id="KW-0072">Autophagy</keyword>
<dbReference type="OrthoDB" id="4089664at2759"/>
<organism evidence="7 8">
    <name type="scientific">Rhizopus stolonifer</name>
    <name type="common">Rhizopus nigricans</name>
    <dbReference type="NCBI Taxonomy" id="4846"/>
    <lineage>
        <taxon>Eukaryota</taxon>
        <taxon>Fungi</taxon>
        <taxon>Fungi incertae sedis</taxon>
        <taxon>Mucoromycota</taxon>
        <taxon>Mucoromycotina</taxon>
        <taxon>Mucoromycetes</taxon>
        <taxon>Mucorales</taxon>
        <taxon>Mucorineae</taxon>
        <taxon>Rhizopodaceae</taxon>
        <taxon>Rhizopus</taxon>
    </lineage>
</organism>
<sequence length="130" mass="14756">MDLPSDALDADTSVTEVDDPTVVVDKHTKQAIQFEHHIVYSTSYQVPVLYFKATHLDGTPLSPQHIDRLGQARLSQLDHPVLGTPFWYIHPCDTRIAMSTFKFKREDYIKTWLSLFGPLVQCPLSLALFA</sequence>
<dbReference type="InterPro" id="IPR007135">
    <property type="entry name" value="Atg3/Atg10"/>
</dbReference>
<comment type="similarity">
    <text evidence="1">Belongs to the ATG10 family.</text>
</comment>
<keyword evidence="3" id="KW-0808">Transferase</keyword>
<evidence type="ECO:0000256" key="4">
    <source>
        <dbReference type="ARBA" id="ARBA00022786"/>
    </source>
</evidence>
<evidence type="ECO:0000313" key="8">
    <source>
        <dbReference type="Proteomes" id="UP000253551"/>
    </source>
</evidence>
<dbReference type="GO" id="GO:0061651">
    <property type="term" value="F:Atg12 conjugating enzyme activity"/>
    <property type="evidence" value="ECO:0007669"/>
    <property type="project" value="TreeGrafter"/>
</dbReference>
<dbReference type="Proteomes" id="UP000253551">
    <property type="component" value="Unassembled WGS sequence"/>
</dbReference>
<comment type="caution">
    <text evidence="7">The sequence shown here is derived from an EMBL/GenBank/DDBJ whole genome shotgun (WGS) entry which is preliminary data.</text>
</comment>
<evidence type="ECO:0000256" key="6">
    <source>
        <dbReference type="ARBA" id="ARBA00029833"/>
    </source>
</evidence>
<dbReference type="PANTHER" id="PTHR14957:SF1">
    <property type="entry name" value="UBIQUITIN-LIKE-CONJUGATING ENZYME ATG10"/>
    <property type="match status" value="1"/>
</dbReference>
<dbReference type="GO" id="GO:0000422">
    <property type="term" value="P:autophagy of mitochondrion"/>
    <property type="evidence" value="ECO:0007669"/>
    <property type="project" value="TreeGrafter"/>
</dbReference>
<reference evidence="7 8" key="1">
    <citation type="journal article" date="2018" name="G3 (Bethesda)">
        <title>Phylogenetic and Phylogenomic Definition of Rhizopus Species.</title>
        <authorList>
            <person name="Gryganskyi A.P."/>
            <person name="Golan J."/>
            <person name="Dolatabadi S."/>
            <person name="Mondo S."/>
            <person name="Robb S."/>
            <person name="Idnurm A."/>
            <person name="Muszewska A."/>
            <person name="Steczkiewicz K."/>
            <person name="Masonjones S."/>
            <person name="Liao H.L."/>
            <person name="Gajdeczka M.T."/>
            <person name="Anike F."/>
            <person name="Vuek A."/>
            <person name="Anishchenko I.M."/>
            <person name="Voigt K."/>
            <person name="de Hoog G.S."/>
            <person name="Smith M.E."/>
            <person name="Heitman J."/>
            <person name="Vilgalys R."/>
            <person name="Stajich J.E."/>
        </authorList>
    </citation>
    <scope>NUCLEOTIDE SEQUENCE [LARGE SCALE GENOMIC DNA]</scope>
    <source>
        <strain evidence="7 8">LSU 92-RS-03</strain>
    </source>
</reference>
<keyword evidence="4" id="KW-0833">Ubl conjugation pathway</keyword>
<evidence type="ECO:0000256" key="3">
    <source>
        <dbReference type="ARBA" id="ARBA00022679"/>
    </source>
</evidence>
<dbReference type="STRING" id="4846.A0A367JCL6"/>
<accession>A0A367JCL6</accession>
<dbReference type="Gene3D" id="3.30.1460.50">
    <property type="match status" value="1"/>
</dbReference>
<dbReference type="Pfam" id="PF03987">
    <property type="entry name" value="Autophagy_act_C"/>
    <property type="match status" value="1"/>
</dbReference>
<dbReference type="PANTHER" id="PTHR14957">
    <property type="entry name" value="UBIQUITIN-LIKE-CONJUGATING ENZYME ATG10"/>
    <property type="match status" value="1"/>
</dbReference>
<gene>
    <name evidence="7" type="primary">ATG10</name>
    <name evidence="7" type="ORF">CU098_008049</name>
</gene>
<keyword evidence="8" id="KW-1185">Reference proteome</keyword>
<dbReference type="GO" id="GO:0032446">
    <property type="term" value="P:protein modification by small protein conjugation"/>
    <property type="evidence" value="ECO:0007669"/>
    <property type="project" value="TreeGrafter"/>
</dbReference>
<evidence type="ECO:0000256" key="1">
    <source>
        <dbReference type="ARBA" id="ARBA00005696"/>
    </source>
</evidence>
<dbReference type="EMBL" id="PJQM01003666">
    <property type="protein sequence ID" value="RCH87688.1"/>
    <property type="molecule type" value="Genomic_DNA"/>
</dbReference>
<protein>
    <recommendedName>
        <fullName evidence="2">Ubiquitin-like-conjugating enzyme ATG10</fullName>
    </recommendedName>
    <alternativeName>
        <fullName evidence="6">Autophagy-related protein 10</fullName>
    </alternativeName>
</protein>
<evidence type="ECO:0000256" key="5">
    <source>
        <dbReference type="ARBA" id="ARBA00023006"/>
    </source>
</evidence>
<evidence type="ECO:0000313" key="7">
    <source>
        <dbReference type="EMBL" id="RCH87688.1"/>
    </source>
</evidence>
<name>A0A367JCL6_RHIST</name>
<evidence type="ECO:0000256" key="2">
    <source>
        <dbReference type="ARBA" id="ARBA00021099"/>
    </source>
</evidence>
<dbReference type="GO" id="GO:0005829">
    <property type="term" value="C:cytosol"/>
    <property type="evidence" value="ECO:0007669"/>
    <property type="project" value="TreeGrafter"/>
</dbReference>
<proteinExistence type="inferred from homology"/>